<organism evidence="1 2">
    <name type="scientific">Rapidithrix thailandica</name>
    <dbReference type="NCBI Taxonomy" id="413964"/>
    <lineage>
        <taxon>Bacteria</taxon>
        <taxon>Pseudomonadati</taxon>
        <taxon>Bacteroidota</taxon>
        <taxon>Cytophagia</taxon>
        <taxon>Cytophagales</taxon>
        <taxon>Flammeovirgaceae</taxon>
        <taxon>Rapidithrix</taxon>
    </lineage>
</organism>
<dbReference type="Proteomes" id="UP001403385">
    <property type="component" value="Unassembled WGS sequence"/>
</dbReference>
<protein>
    <recommendedName>
        <fullName evidence="3">Ig-like domain-containing protein</fullName>
    </recommendedName>
</protein>
<evidence type="ECO:0000313" key="2">
    <source>
        <dbReference type="Proteomes" id="UP001403385"/>
    </source>
</evidence>
<proteinExistence type="predicted"/>
<dbReference type="AlphaFoldDB" id="A0AAW9S9M3"/>
<comment type="caution">
    <text evidence="1">The sequence shown here is derived from an EMBL/GenBank/DDBJ whole genome shotgun (WGS) entry which is preliminary data.</text>
</comment>
<dbReference type="EMBL" id="JBDKWZ010000007">
    <property type="protein sequence ID" value="MEN7549165.1"/>
    <property type="molecule type" value="Genomic_DNA"/>
</dbReference>
<name>A0AAW9S9M3_9BACT</name>
<accession>A0AAW9S9M3</accession>
<gene>
    <name evidence="1" type="ORF">AAG747_14675</name>
</gene>
<reference evidence="1 2" key="1">
    <citation type="submission" date="2024-04" db="EMBL/GenBank/DDBJ databases">
        <title>Novel genus in family Flammeovirgaceae.</title>
        <authorList>
            <person name="Nguyen T.H."/>
            <person name="Vuong T.Q."/>
            <person name="Le H."/>
            <person name="Kim S.-G."/>
        </authorList>
    </citation>
    <scope>NUCLEOTIDE SEQUENCE [LARGE SCALE GENOMIC DNA]</scope>
    <source>
        <strain evidence="1 2">JCM 23209</strain>
    </source>
</reference>
<evidence type="ECO:0000313" key="1">
    <source>
        <dbReference type="EMBL" id="MEN7549165.1"/>
    </source>
</evidence>
<keyword evidence="2" id="KW-1185">Reference proteome</keyword>
<evidence type="ECO:0008006" key="3">
    <source>
        <dbReference type="Google" id="ProtNLM"/>
    </source>
</evidence>
<dbReference type="RefSeq" id="WP_346821934.1">
    <property type="nucleotide sequence ID" value="NZ_JBDKWZ010000007.1"/>
</dbReference>
<sequence>MCKNPEIIVADGNKYTNSTSVDLSIHCDHAYQMLISNQQDFSGAKWVAYQKKILNWALDAVDGDRAVYIKFRDENYQESKVVSDNILLDLTPPQNPLVSIEVPGKATNDPSHVVDVSLQATDAKYFMISNQNTFIGKKWRLYQEAIQGWQLEKGNDGYHGVYVKFRDVAGNETDVISDQILIDTEAPVMGKVVIDQGAEFTIQQNRMVELSISARNADSMMVSQEKQFGEATWEIYQTQKAWTLTGDQGPQIIYVKFKDKVGNESETASDEIVLDTTPPSNCMVVIDNGAPKTHHLDKMVELKLLASDAQQMIISNHSSFKGGRWRLYQERIPNWRLDGEEDGYKSIYVRFKDKAGNVSSTYKADIILERGF</sequence>